<organism evidence="1">
    <name type="scientific">Brassica cretica</name>
    <name type="common">Mustard</name>
    <dbReference type="NCBI Taxonomy" id="69181"/>
    <lineage>
        <taxon>Eukaryota</taxon>
        <taxon>Viridiplantae</taxon>
        <taxon>Streptophyta</taxon>
        <taxon>Embryophyta</taxon>
        <taxon>Tracheophyta</taxon>
        <taxon>Spermatophyta</taxon>
        <taxon>Magnoliopsida</taxon>
        <taxon>eudicotyledons</taxon>
        <taxon>Gunneridae</taxon>
        <taxon>Pentapetalae</taxon>
        <taxon>rosids</taxon>
        <taxon>malvids</taxon>
        <taxon>Brassicales</taxon>
        <taxon>Brassicaceae</taxon>
        <taxon>Brassiceae</taxon>
        <taxon>Brassica</taxon>
    </lineage>
</organism>
<dbReference type="AlphaFoldDB" id="A0A8S9ISU1"/>
<reference evidence="1" key="1">
    <citation type="submission" date="2019-12" db="EMBL/GenBank/DDBJ databases">
        <title>Genome sequencing and annotation of Brassica cretica.</title>
        <authorList>
            <person name="Studholme D.J."/>
            <person name="Sarris P.F."/>
        </authorList>
    </citation>
    <scope>NUCLEOTIDE SEQUENCE</scope>
    <source>
        <strain evidence="1">PFS-102/07</strain>
        <tissue evidence="1">Leaf</tissue>
    </source>
</reference>
<proteinExistence type="predicted"/>
<sequence>MRHCPHGGDWSELAESLMEKPGTQDFSLHFWRLSGSMNRVEECMGQDPRILRGRFFARLRISWMRRFNKTRRMKLRILMLDYTSLTCASWACKSSSCLVSGLYLDFWQGGRSACSSWLTLGTGVEFLDMLFADPGHVFPGSEDLEIHPSETHGSWRLDGLSSSNSEAGWTLVLEPGGCRTRRSCGNPEVLLLIRRSYLDPEVMWEPGGSPFDPEIVTGPGGNVGTQKFFFRS</sequence>
<name>A0A8S9ISU1_BRACR</name>
<evidence type="ECO:0000313" key="1">
    <source>
        <dbReference type="EMBL" id="KAF2572473.1"/>
    </source>
</evidence>
<comment type="caution">
    <text evidence="1">The sequence shown here is derived from an EMBL/GenBank/DDBJ whole genome shotgun (WGS) entry which is preliminary data.</text>
</comment>
<protein>
    <submittedName>
        <fullName evidence="1">Uncharacterized protein</fullName>
    </submittedName>
</protein>
<gene>
    <name evidence="1" type="ORF">F2Q70_00002760</name>
</gene>
<dbReference type="EMBL" id="QGKY02001015">
    <property type="protein sequence ID" value="KAF2572473.1"/>
    <property type="molecule type" value="Genomic_DNA"/>
</dbReference>
<accession>A0A8S9ISU1</accession>